<evidence type="ECO:0000313" key="1">
    <source>
        <dbReference type="EMBL" id="CAK71723.1"/>
    </source>
</evidence>
<reference evidence="1 2" key="1">
    <citation type="journal article" date="2006" name="Nature">
        <title>Global trends of whole-genome duplications revealed by the ciliate Paramecium tetraurelia.</title>
        <authorList>
            <consortium name="Genoscope"/>
            <person name="Aury J.-M."/>
            <person name="Jaillon O."/>
            <person name="Duret L."/>
            <person name="Noel B."/>
            <person name="Jubin C."/>
            <person name="Porcel B.M."/>
            <person name="Segurens B."/>
            <person name="Daubin V."/>
            <person name="Anthouard V."/>
            <person name="Aiach N."/>
            <person name="Arnaiz O."/>
            <person name="Billaut A."/>
            <person name="Beisson J."/>
            <person name="Blanc I."/>
            <person name="Bouhouche K."/>
            <person name="Camara F."/>
            <person name="Duharcourt S."/>
            <person name="Guigo R."/>
            <person name="Gogendeau D."/>
            <person name="Katinka M."/>
            <person name="Keller A.-M."/>
            <person name="Kissmehl R."/>
            <person name="Klotz C."/>
            <person name="Koll F."/>
            <person name="Le Moue A."/>
            <person name="Lepere C."/>
            <person name="Malinsky S."/>
            <person name="Nowacki M."/>
            <person name="Nowak J.K."/>
            <person name="Plattner H."/>
            <person name="Poulain J."/>
            <person name="Ruiz F."/>
            <person name="Serrano V."/>
            <person name="Zagulski M."/>
            <person name="Dessen P."/>
            <person name="Betermier M."/>
            <person name="Weissenbach J."/>
            <person name="Scarpelli C."/>
            <person name="Schachter V."/>
            <person name="Sperling L."/>
            <person name="Meyer E."/>
            <person name="Cohen J."/>
            <person name="Wincker P."/>
        </authorList>
    </citation>
    <scope>NUCLEOTIDE SEQUENCE [LARGE SCALE GENOMIC DNA]</scope>
    <source>
        <strain evidence="1 2">Stock d4-2</strain>
    </source>
</reference>
<dbReference type="PANTHER" id="PTHR33706">
    <property type="entry name" value="MORN VARIANT REPEAT PROTEIN"/>
    <property type="match status" value="1"/>
</dbReference>
<accession>A0CLQ6</accession>
<dbReference type="RefSeq" id="XP_001439120.1">
    <property type="nucleotide sequence ID" value="XM_001439083.1"/>
</dbReference>
<dbReference type="PANTHER" id="PTHR33706:SF1">
    <property type="entry name" value="TPR REPEAT PROTEIN"/>
    <property type="match status" value="1"/>
</dbReference>
<dbReference type="GeneID" id="5024905"/>
<dbReference type="AlphaFoldDB" id="A0CLQ6"/>
<proteinExistence type="predicted"/>
<dbReference type="Proteomes" id="UP000000600">
    <property type="component" value="Unassembled WGS sequence"/>
</dbReference>
<sequence length="370" mass="43879">MISIILIDEKFQIKKQQKFARIIYLSLYQNGSLQVKLTQRIQKIKFLYLQQMSRQANTKIKFRHKIKKKQIQSEYSGITKFVNSKILINIFNQFFKFNEFTFTQRHKQQNKQIDYSILDNGLFSQNASEQLRLLFSRILSACFLLNDFKSNLNHLLVQIQLPKIRYFQLGNSNIRLIKLYFILNKMIHQVLQNNFPQQIQVTKEFQEEGGLIPNENDDYMLIQKKFQFKLSDNNEILYAVDGRIIRIDSNGAQQIMTNLEQINHLHWNGKWDQNFKKIGNWTAQWKDDYEGVGGFYNENGNKQGIWKEMIINFWDQAKVYEIGEYVNGIRQGAWIYVFENKKDVKILFSFSGGGIYKENGLKNGRVVRTS</sequence>
<name>A0CLQ6_PARTE</name>
<dbReference type="HOGENOM" id="CLU_748988_0_0_1"/>
<evidence type="ECO:0000313" key="2">
    <source>
        <dbReference type="Proteomes" id="UP000000600"/>
    </source>
</evidence>
<protein>
    <submittedName>
        <fullName evidence="1">Uncharacterized protein</fullName>
    </submittedName>
</protein>
<dbReference type="EMBL" id="CT868100">
    <property type="protein sequence ID" value="CAK71723.1"/>
    <property type="molecule type" value="Genomic_DNA"/>
</dbReference>
<gene>
    <name evidence="1" type="ORF">GSPATT00038648001</name>
</gene>
<organism evidence="1 2">
    <name type="scientific">Paramecium tetraurelia</name>
    <dbReference type="NCBI Taxonomy" id="5888"/>
    <lineage>
        <taxon>Eukaryota</taxon>
        <taxon>Sar</taxon>
        <taxon>Alveolata</taxon>
        <taxon>Ciliophora</taxon>
        <taxon>Intramacronucleata</taxon>
        <taxon>Oligohymenophorea</taxon>
        <taxon>Peniculida</taxon>
        <taxon>Parameciidae</taxon>
        <taxon>Paramecium</taxon>
    </lineage>
</organism>
<keyword evidence="2" id="KW-1185">Reference proteome</keyword>
<dbReference type="InParanoid" id="A0CLQ6"/>
<dbReference type="KEGG" id="ptm:GSPATT00038648001"/>
<dbReference type="OrthoDB" id="310788at2759"/>